<proteinExistence type="predicted"/>
<sequence length="105" mass="11826">MADGTSSPTAEQKSESTDKSKAIMNSYEDPYLNLYHLPPQDGALHTIIAIKIVDGNYHTWSEVMLLALETKNKTQFINGRIPVSQVTDPHYQSWARCSGTIRCWI</sequence>
<name>A0AAV2CAC0_9ROSI</name>
<evidence type="ECO:0000259" key="2">
    <source>
        <dbReference type="Pfam" id="PF14244"/>
    </source>
</evidence>
<reference evidence="3 4" key="1">
    <citation type="submission" date="2024-04" db="EMBL/GenBank/DDBJ databases">
        <authorList>
            <person name="Fracassetti M."/>
        </authorList>
    </citation>
    <scope>NUCLEOTIDE SEQUENCE [LARGE SCALE GENOMIC DNA]</scope>
</reference>
<protein>
    <recommendedName>
        <fullName evidence="2">Retrotransposon Copia-like N-terminal domain-containing protein</fullName>
    </recommendedName>
</protein>
<evidence type="ECO:0000256" key="1">
    <source>
        <dbReference type="SAM" id="MobiDB-lite"/>
    </source>
</evidence>
<dbReference type="PANTHER" id="PTHR37610">
    <property type="entry name" value="CCHC-TYPE DOMAIN-CONTAINING PROTEIN"/>
    <property type="match status" value="1"/>
</dbReference>
<gene>
    <name evidence="3" type="ORF">LTRI10_LOCUS1355</name>
</gene>
<dbReference type="EMBL" id="OZ034813">
    <property type="protein sequence ID" value="CAL1353454.1"/>
    <property type="molecule type" value="Genomic_DNA"/>
</dbReference>
<dbReference type="Proteomes" id="UP001497516">
    <property type="component" value="Chromosome 1"/>
</dbReference>
<accession>A0AAV2CAC0</accession>
<evidence type="ECO:0000313" key="4">
    <source>
        <dbReference type="Proteomes" id="UP001497516"/>
    </source>
</evidence>
<organism evidence="3 4">
    <name type="scientific">Linum trigynum</name>
    <dbReference type="NCBI Taxonomy" id="586398"/>
    <lineage>
        <taxon>Eukaryota</taxon>
        <taxon>Viridiplantae</taxon>
        <taxon>Streptophyta</taxon>
        <taxon>Embryophyta</taxon>
        <taxon>Tracheophyta</taxon>
        <taxon>Spermatophyta</taxon>
        <taxon>Magnoliopsida</taxon>
        <taxon>eudicotyledons</taxon>
        <taxon>Gunneridae</taxon>
        <taxon>Pentapetalae</taxon>
        <taxon>rosids</taxon>
        <taxon>fabids</taxon>
        <taxon>Malpighiales</taxon>
        <taxon>Linaceae</taxon>
        <taxon>Linum</taxon>
    </lineage>
</organism>
<feature type="compositionally biased region" description="Polar residues" evidence="1">
    <location>
        <begin position="1"/>
        <end position="11"/>
    </location>
</feature>
<dbReference type="InterPro" id="IPR029472">
    <property type="entry name" value="Copia-like_N"/>
</dbReference>
<dbReference type="PANTHER" id="PTHR37610:SF97">
    <property type="entry name" value="RETROTRANSPOSON GAG DOMAIN-CONTAINING PROTEIN"/>
    <property type="match status" value="1"/>
</dbReference>
<evidence type="ECO:0000313" key="3">
    <source>
        <dbReference type="EMBL" id="CAL1353454.1"/>
    </source>
</evidence>
<keyword evidence="4" id="KW-1185">Reference proteome</keyword>
<feature type="region of interest" description="Disordered" evidence="1">
    <location>
        <begin position="1"/>
        <end position="20"/>
    </location>
</feature>
<dbReference type="AlphaFoldDB" id="A0AAV2CAC0"/>
<feature type="domain" description="Retrotransposon Copia-like N-terminal" evidence="2">
    <location>
        <begin position="48"/>
        <end position="81"/>
    </location>
</feature>
<dbReference type="Pfam" id="PF14244">
    <property type="entry name" value="Retrotran_gag_3"/>
    <property type="match status" value="1"/>
</dbReference>